<dbReference type="PANTHER" id="PTHR11102">
    <property type="entry name" value="SEL-1-LIKE PROTEIN"/>
    <property type="match status" value="1"/>
</dbReference>
<dbReference type="Gene3D" id="1.25.40.10">
    <property type="entry name" value="Tetratricopeptide repeat domain"/>
    <property type="match status" value="1"/>
</dbReference>
<dbReference type="InterPro" id="IPR050767">
    <property type="entry name" value="Sel1_AlgK"/>
</dbReference>
<dbReference type="Pfam" id="PF08238">
    <property type="entry name" value="Sel1"/>
    <property type="match status" value="4"/>
</dbReference>
<dbReference type="SMART" id="SM00671">
    <property type="entry name" value="SEL1"/>
    <property type="match status" value="4"/>
</dbReference>
<evidence type="ECO:0000313" key="1">
    <source>
        <dbReference type="EMBL" id="EMJ5132587.1"/>
    </source>
</evidence>
<accession>A0AAI9D8F5</accession>
<dbReference type="AlphaFoldDB" id="A0AAI9D8F5"/>
<gene>
    <name evidence="1" type="ORF">RG298_000254</name>
</gene>
<proteinExistence type="predicted"/>
<dbReference type="InterPro" id="IPR006597">
    <property type="entry name" value="Sel1-like"/>
</dbReference>
<dbReference type="SUPFAM" id="SSF81901">
    <property type="entry name" value="HCP-like"/>
    <property type="match status" value="1"/>
</dbReference>
<comment type="caution">
    <text evidence="1">The sequence shown here is derived from an EMBL/GenBank/DDBJ whole genome shotgun (WGS) entry which is preliminary data.</text>
</comment>
<sequence>MKKILLFSLVMAFSSRADLCDDLFKKHKSAWEGTSNLNSCKDALKGDPDAQFDLAGIFSIDENNPEEAFEWTRKSASQGCTKSQYVLGLMYYDGVGVDMNWIYAFELFERTSKKELPNAITSLGFMYQNGHMRAKDLDKAKELYVKASYLGDPTASYLLGEMYKNGDGVEVDTEKAAFYFLDSINSILKAITADDKNTYPCNKYNDLTH</sequence>
<dbReference type="PANTHER" id="PTHR11102:SF160">
    <property type="entry name" value="ERAD-ASSOCIATED E3 UBIQUITIN-PROTEIN LIGASE COMPONENT HRD3"/>
    <property type="match status" value="1"/>
</dbReference>
<organism evidence="1">
    <name type="scientific">Providencia stuartii</name>
    <dbReference type="NCBI Taxonomy" id="588"/>
    <lineage>
        <taxon>Bacteria</taxon>
        <taxon>Pseudomonadati</taxon>
        <taxon>Pseudomonadota</taxon>
        <taxon>Gammaproteobacteria</taxon>
        <taxon>Enterobacterales</taxon>
        <taxon>Morganellaceae</taxon>
        <taxon>Providencia</taxon>
    </lineage>
</organism>
<dbReference type="EMBL" id="ABMABF030000001">
    <property type="protein sequence ID" value="EMJ5132587.1"/>
    <property type="molecule type" value="Genomic_DNA"/>
</dbReference>
<dbReference type="InterPro" id="IPR011990">
    <property type="entry name" value="TPR-like_helical_dom_sf"/>
</dbReference>
<name>A0AAI9D8F5_PROST</name>
<protein>
    <submittedName>
        <fullName evidence="1">Sel1 repeat family protein</fullName>
    </submittedName>
</protein>
<reference evidence="1" key="1">
    <citation type="submission" date="2024-02" db="EMBL/GenBank/DDBJ databases">
        <authorList>
            <consortium name="Clinical and Environmental Microbiology Branch: Whole genome sequencing antimicrobial resistance pathogens in the healthcare setting"/>
        </authorList>
    </citation>
    <scope>NUCLEOTIDE SEQUENCE</scope>
    <source>
        <strain evidence="1">2021GO-0154</strain>
    </source>
</reference>